<dbReference type="AlphaFoldDB" id="A0A564SZ66"/>
<organism evidence="1 2">
    <name type="scientific">[Ruminococcus] torques</name>
    <dbReference type="NCBI Taxonomy" id="33039"/>
    <lineage>
        <taxon>Bacteria</taxon>
        <taxon>Bacillati</taxon>
        <taxon>Bacillota</taxon>
        <taxon>Clostridia</taxon>
        <taxon>Lachnospirales</taxon>
        <taxon>Lachnospiraceae</taxon>
        <taxon>Mediterraneibacter</taxon>
    </lineage>
</organism>
<dbReference type="EMBL" id="CABHNA010000038">
    <property type="protein sequence ID" value="VUX00380.1"/>
    <property type="molecule type" value="Genomic_DNA"/>
</dbReference>
<dbReference type="RefSeq" id="WP_144366605.1">
    <property type="nucleotide sequence ID" value="NZ_CABHNA010000038.1"/>
</dbReference>
<dbReference type="Proteomes" id="UP000363661">
    <property type="component" value="Unassembled WGS sequence"/>
</dbReference>
<evidence type="ECO:0000313" key="2">
    <source>
        <dbReference type="Proteomes" id="UP000363661"/>
    </source>
</evidence>
<sequence length="107" mass="12245">MNELESDVKSLIIEKYGSMKKFCETIDMPWTTLDSILKRGIANSNITNVLKITRELGLDAEKLVDGSITYINHTPTTLAAHFDGEEYTEDEMEEIKNFAAFIKNRRK</sequence>
<accession>A0A564SZ66</accession>
<evidence type="ECO:0000313" key="1">
    <source>
        <dbReference type="EMBL" id="VUX00380.1"/>
    </source>
</evidence>
<keyword evidence="2" id="KW-1185">Reference proteome</keyword>
<name>A0A564SZ66_9FIRM</name>
<evidence type="ECO:0008006" key="3">
    <source>
        <dbReference type="Google" id="ProtNLM"/>
    </source>
</evidence>
<reference evidence="1 2" key="1">
    <citation type="submission" date="2019-07" db="EMBL/GenBank/DDBJ databases">
        <authorList>
            <person name="Hibberd C M."/>
            <person name="Gehrig L. J."/>
            <person name="Chang H.-W."/>
            <person name="Venkatesh S."/>
        </authorList>
    </citation>
    <scope>NUCLEOTIDE SEQUENCE [LARGE SCALE GENOMIC DNA]</scope>
    <source>
        <strain evidence="1">Ruminococcus_torques_SSTS_Bg7063</strain>
    </source>
</reference>
<proteinExistence type="predicted"/>
<protein>
    <recommendedName>
        <fullName evidence="3">XRE family transcriptional regulator</fullName>
    </recommendedName>
</protein>
<gene>
    <name evidence="1" type="ORF">RTSSTS7063_00769</name>
</gene>